<protein>
    <submittedName>
        <fullName evidence="1">Uncharacterized protein</fullName>
    </submittedName>
</protein>
<dbReference type="EMBL" id="CP055899">
    <property type="protein sequence ID" value="QKX57279.1"/>
    <property type="molecule type" value="Genomic_DNA"/>
</dbReference>
<name>A0A7H8QTK5_TALRU</name>
<keyword evidence="2" id="KW-1185">Reference proteome</keyword>
<organism evidence="1 2">
    <name type="scientific">Talaromyces rugulosus</name>
    <name type="common">Penicillium rugulosum</name>
    <dbReference type="NCBI Taxonomy" id="121627"/>
    <lineage>
        <taxon>Eukaryota</taxon>
        <taxon>Fungi</taxon>
        <taxon>Dikarya</taxon>
        <taxon>Ascomycota</taxon>
        <taxon>Pezizomycotina</taxon>
        <taxon>Eurotiomycetes</taxon>
        <taxon>Eurotiomycetidae</taxon>
        <taxon>Eurotiales</taxon>
        <taxon>Trichocomaceae</taxon>
        <taxon>Talaromyces</taxon>
        <taxon>Talaromyces sect. Islandici</taxon>
    </lineage>
</organism>
<dbReference type="SUPFAM" id="SSF52540">
    <property type="entry name" value="P-loop containing nucleoside triphosphate hydrolases"/>
    <property type="match status" value="1"/>
</dbReference>
<reference evidence="2" key="1">
    <citation type="submission" date="2020-06" db="EMBL/GenBank/DDBJ databases">
        <title>A chromosome-scale genome assembly of Talaromyces rugulosus W13939.</title>
        <authorList>
            <person name="Wang B."/>
            <person name="Guo L."/>
            <person name="Ye K."/>
            <person name="Wang L."/>
        </authorList>
    </citation>
    <scope>NUCLEOTIDE SEQUENCE [LARGE SCALE GENOMIC DNA]</scope>
    <source>
        <strain evidence="2">W13939</strain>
    </source>
</reference>
<dbReference type="KEGG" id="trg:TRUGW13939_04390"/>
<evidence type="ECO:0000313" key="1">
    <source>
        <dbReference type="EMBL" id="QKX57279.1"/>
    </source>
</evidence>
<dbReference type="RefSeq" id="XP_035343457.1">
    <property type="nucleotide sequence ID" value="XM_035487564.1"/>
</dbReference>
<dbReference type="Proteomes" id="UP000509510">
    <property type="component" value="Chromosome II"/>
</dbReference>
<dbReference type="OrthoDB" id="2364732at2759"/>
<gene>
    <name evidence="1" type="ORF">TRUGW13939_04390</name>
</gene>
<dbReference type="InterPro" id="IPR027417">
    <property type="entry name" value="P-loop_NTPase"/>
</dbReference>
<proteinExistence type="predicted"/>
<dbReference type="GeneID" id="55991891"/>
<accession>A0A7H8QTK5</accession>
<dbReference type="AlphaFoldDB" id="A0A7H8QTK5"/>
<evidence type="ECO:0000313" key="2">
    <source>
        <dbReference type="Proteomes" id="UP000509510"/>
    </source>
</evidence>
<sequence length="532" mass="60994">MDFLRRIFYPQQGKIDTELTMESSLVCPRENTVEELANILDCERVVHVRGTPASGKSMLAGLLVAYYRNRKIPVIYKNTWPQEFVPCYNKLFVHMFRENGYDFDIRDYLFTQDVAIILDEAQMSYGADDLWLGLIKSQSGNRYGPRIAIFTSYGSPTKGPEMDPMPGSPLAFLGPQQRVSITPSIVGFSPKIALFYNREEFDDVVFRYCHDVTSLLKLDDGASDYLFSLTNGHPGAVNGILNMLQNVYRSDLKRDMDAVREADIRKTLEDKNKAFAFLEQTPVQRSFVDLKNLNPHAANTLRKVLIEGSMPRDLDNEGVRICYERGWLHTEPLDVQANEIICVLPTKLHAKFVEYNLADPKVKFPREKYPDIEALAEATLRQFSRRNMRAVSRYGAGAIIRPLEATYQDEFYRSLHTVLGYAMDVTSEWSPDGVGRIDFRLGSVGWGIEVLREGDRLHEHCQRFTTRGTYGKWIQEGLLQDWLVIDCRATSPRPYEIPDTKLWRAVFAPDFSAVEVRNQYNQVVVDRFALTE</sequence>